<dbReference type="PANTHER" id="PTHR21725">
    <property type="entry name" value="E3 UBIQUITIN-PROTEIN LIGASE UBR4"/>
    <property type="match status" value="1"/>
</dbReference>
<comment type="similarity">
    <text evidence="1">Belongs to the UBR4 family.</text>
</comment>
<protein>
    <recommendedName>
        <fullName evidence="2">E3 ubiquitin ligase UBR4 C-terminal domain-containing protein</fullName>
    </recommendedName>
</protein>
<evidence type="ECO:0000259" key="2">
    <source>
        <dbReference type="Pfam" id="PF13764"/>
    </source>
</evidence>
<dbReference type="Proteomes" id="UP000030742">
    <property type="component" value="Unassembled WGS sequence"/>
</dbReference>
<keyword evidence="1" id="KW-0863">Zinc-finger</keyword>
<dbReference type="Gene3D" id="1.25.10.10">
    <property type="entry name" value="Leucine-rich Repeat Variant"/>
    <property type="match status" value="1"/>
</dbReference>
<evidence type="ECO:0000256" key="1">
    <source>
        <dbReference type="PROSITE-ProRule" id="PRU01388"/>
    </source>
</evidence>
<dbReference type="GO" id="GO:0008270">
    <property type="term" value="F:zinc ion binding"/>
    <property type="evidence" value="ECO:0007669"/>
    <property type="project" value="UniProtKB-KW"/>
</dbReference>
<dbReference type="InterPro" id="IPR025704">
    <property type="entry name" value="E3_Ub_ligase_UBR4_C"/>
</dbReference>
<sequence>MPLQAPAEVRKFLNKAPGHSFTAWKARLLRPSESNSQTAASSKDDIHSQFLAEKYSRKWRHRVKKMKATNRLGLTASASWMEIVLFNRSSRQARIVACSIIEMMCSNYERKKEVVTLLTCFLSKLSDAGESSAEFLQLYQHLIQDSPWKQYLTIQGLPLVLANLMTHEIEQLHRLEATTLTSDLAQGYALNQLTDLLAGFLGNVAIRRQYKSRLVGAVLNGYLSLRRLVVQRTRLIDETQEKLLELLEEMTTGTEEETKAFMSICIKTVERYSFQDILTPVFIFERLCSIIYPEENDIGEFFLTLEKDPQQEDFLQGRMLGNPYSSTEAGLGPLMRDVKNKICQDCELVALLEDDNGMELLVNNKIMSLDLPVKDVYKKIWLSEGGDHDAMRVVYRMRGLLGDATEEFIETLDNKGQSAVDNEEVYKMANVLADCGGLKVMVARLGSIQNAWRAKPLLQVLLKLFRLSIKVNKCQEVLIEPALGAVEAFLRVLQLCLESATESSQSAVIEQLLEIIETLMAKATSKPLDVFEELSVTFGGSEYVTSLLSFTSHPSVRNNTAVLGHLTRVLAALVYGNQNKMDTLLEHFKDVITFNSYDSDHTTEDQQKLEMFCMLTNNIERNAIGNTLKDYILSFNIVKEALEYICIHAPCVKPTLLRTDSDELKDFISKPALKYILRFLTGLAHSHENTQLEISRADTIPIIHRLEQVSSDEHVGSLAENLLEALCTNPAVAKQIEEVREFTRSEKKRLAMAMREKQLGQLGMRTNDKGQVTAKSTILQQIEELGEESGLVCCICREGYKYQPTKVLGIYTFTKRCNVEEFEVKQRKTGGYYTVTHFNVVHIDCHMSAVRLARARDEWESAALQNANTKCNGLLPLWGPQVPESAFASCLARHNTYLQESTNHR</sequence>
<dbReference type="EMBL" id="KB631623">
    <property type="protein sequence ID" value="ERL84754.1"/>
    <property type="molecule type" value="Genomic_DNA"/>
</dbReference>
<dbReference type="InterPro" id="IPR045189">
    <property type="entry name" value="UBR4-like"/>
</dbReference>
<dbReference type="InterPro" id="IPR011989">
    <property type="entry name" value="ARM-like"/>
</dbReference>
<dbReference type="InterPro" id="IPR016024">
    <property type="entry name" value="ARM-type_fold"/>
</dbReference>
<reference evidence="3 4" key="1">
    <citation type="journal article" date="2013" name="Genome Biol.">
        <title>Draft genome of the mountain pine beetle, Dendroctonus ponderosae Hopkins, a major forest pest.</title>
        <authorList>
            <person name="Keeling C.I."/>
            <person name="Yuen M.M."/>
            <person name="Liao N.Y."/>
            <person name="Docking T.R."/>
            <person name="Chan S.K."/>
            <person name="Taylor G.A."/>
            <person name="Palmquist D.L."/>
            <person name="Jackman S.D."/>
            <person name="Nguyen A."/>
            <person name="Li M."/>
            <person name="Henderson H."/>
            <person name="Janes J.K."/>
            <person name="Zhao Y."/>
            <person name="Pandoh P."/>
            <person name="Moore R."/>
            <person name="Sperling F.A."/>
            <person name="Huber D.P."/>
            <person name="Birol I."/>
            <person name="Jones S.J."/>
            <person name="Bohlmann J."/>
        </authorList>
    </citation>
    <scope>NUCLEOTIDE SEQUENCE</scope>
</reference>
<gene>
    <name evidence="3" type="ORF">D910_02179</name>
</gene>
<dbReference type="OrthoDB" id="30336at2759"/>
<feature type="region of interest" description="UBR4 E3 catalytic module" evidence="1">
    <location>
        <begin position="671"/>
        <end position="905"/>
    </location>
</feature>
<dbReference type="Pfam" id="PF13764">
    <property type="entry name" value="E3_UbLigase_R4"/>
    <property type="match status" value="1"/>
</dbReference>
<keyword evidence="1" id="KW-0862">Zinc</keyword>
<accession>U4TTA1</accession>
<dbReference type="SUPFAM" id="SSF48371">
    <property type="entry name" value="ARM repeat"/>
    <property type="match status" value="1"/>
</dbReference>
<name>U4TTA1_DENPD</name>
<dbReference type="PANTHER" id="PTHR21725:SF1">
    <property type="entry name" value="E3 UBIQUITIN-PROTEIN LIGASE UBR4"/>
    <property type="match status" value="1"/>
</dbReference>
<organism evidence="3 4">
    <name type="scientific">Dendroctonus ponderosae</name>
    <name type="common">Mountain pine beetle</name>
    <dbReference type="NCBI Taxonomy" id="77166"/>
    <lineage>
        <taxon>Eukaryota</taxon>
        <taxon>Metazoa</taxon>
        <taxon>Ecdysozoa</taxon>
        <taxon>Arthropoda</taxon>
        <taxon>Hexapoda</taxon>
        <taxon>Insecta</taxon>
        <taxon>Pterygota</taxon>
        <taxon>Neoptera</taxon>
        <taxon>Endopterygota</taxon>
        <taxon>Coleoptera</taxon>
        <taxon>Polyphaga</taxon>
        <taxon>Cucujiformia</taxon>
        <taxon>Curculionidae</taxon>
        <taxon>Scolytinae</taxon>
        <taxon>Dendroctonus</taxon>
    </lineage>
</organism>
<proteinExistence type="inferred from homology"/>
<feature type="domain" description="E3 ubiquitin ligase UBR4 C-terminal" evidence="2">
    <location>
        <begin position="319"/>
        <end position="905"/>
    </location>
</feature>
<evidence type="ECO:0000313" key="4">
    <source>
        <dbReference type="Proteomes" id="UP000030742"/>
    </source>
</evidence>
<dbReference type="AlphaFoldDB" id="U4TTA1"/>
<evidence type="ECO:0000313" key="3">
    <source>
        <dbReference type="EMBL" id="ERL84754.1"/>
    </source>
</evidence>
<keyword evidence="1" id="KW-0479">Metal-binding</keyword>
<dbReference type="PROSITE" id="PS52043">
    <property type="entry name" value="UBR4_E3"/>
    <property type="match status" value="1"/>
</dbReference>
<dbReference type="STRING" id="77166.U4TTA1"/>